<evidence type="ECO:0000313" key="2">
    <source>
        <dbReference type="EMBL" id="MCL1117341.1"/>
    </source>
</evidence>
<keyword evidence="3" id="KW-1185">Reference proteome</keyword>
<sequence length="201" mass="23297">MMKKICFCMIAPFIILIYSSFVNACEMTMGYRLNDRPPLIGEYPDNSGLYFDLYTQALEKINCTLKVIREPKQRLLHKLKSGYIDFYPGSTFTTERASYMYFIKNGLSDSYTALSAPTTPPMNDMSVLKDKVLLLHHGGPLHNADNYGAIIREVEGLDIARAIKLLQKGRGDYFIYNTESIRYFLKKTSRRYRYAPMLWYT</sequence>
<feature type="signal peptide" evidence="1">
    <location>
        <begin position="1"/>
        <end position="24"/>
    </location>
</feature>
<evidence type="ECO:0000256" key="1">
    <source>
        <dbReference type="SAM" id="SignalP"/>
    </source>
</evidence>
<dbReference type="EMBL" id="JAKILK010000003">
    <property type="protein sequence ID" value="MCL1117341.1"/>
    <property type="molecule type" value="Genomic_DNA"/>
</dbReference>
<feature type="chain" id="PRO_5046349026" evidence="1">
    <location>
        <begin position="25"/>
        <end position="201"/>
    </location>
</feature>
<reference evidence="2 3" key="1">
    <citation type="submission" date="2022-01" db="EMBL/GenBank/DDBJ databases">
        <title>Whole genome-based taxonomy of the Shewanellaceae.</title>
        <authorList>
            <person name="Martin-Rodriguez A.J."/>
        </authorList>
    </citation>
    <scope>NUCLEOTIDE SEQUENCE [LARGE SCALE GENOMIC DNA]</scope>
    <source>
        <strain evidence="2 3">JCM 17801</strain>
    </source>
</reference>
<name>A0ABT0L0U6_9GAMM</name>
<gene>
    <name evidence="2" type="ORF">L2689_08815</name>
</gene>
<protein>
    <submittedName>
        <fullName evidence="2">Transporter substrate-binding domain-containing protein</fullName>
    </submittedName>
</protein>
<organism evidence="2 3">
    <name type="scientific">Shewanella aestuarii</name>
    <dbReference type="NCBI Taxonomy" id="1028752"/>
    <lineage>
        <taxon>Bacteria</taxon>
        <taxon>Pseudomonadati</taxon>
        <taxon>Pseudomonadota</taxon>
        <taxon>Gammaproteobacteria</taxon>
        <taxon>Alteromonadales</taxon>
        <taxon>Shewanellaceae</taxon>
        <taxon>Shewanella</taxon>
    </lineage>
</organism>
<comment type="caution">
    <text evidence="2">The sequence shown here is derived from an EMBL/GenBank/DDBJ whole genome shotgun (WGS) entry which is preliminary data.</text>
</comment>
<dbReference type="Gene3D" id="3.40.190.10">
    <property type="entry name" value="Periplasmic binding protein-like II"/>
    <property type="match status" value="2"/>
</dbReference>
<evidence type="ECO:0000313" key="3">
    <source>
        <dbReference type="Proteomes" id="UP001203212"/>
    </source>
</evidence>
<proteinExistence type="predicted"/>
<dbReference type="RefSeq" id="WP_188840669.1">
    <property type="nucleotide sequence ID" value="NZ_BMOT01000003.1"/>
</dbReference>
<keyword evidence="1" id="KW-0732">Signal</keyword>
<dbReference type="Proteomes" id="UP001203212">
    <property type="component" value="Unassembled WGS sequence"/>
</dbReference>
<dbReference type="SUPFAM" id="SSF53850">
    <property type="entry name" value="Periplasmic binding protein-like II"/>
    <property type="match status" value="1"/>
</dbReference>
<accession>A0ABT0L0U6</accession>